<feature type="region of interest" description="Disordered" evidence="1">
    <location>
        <begin position="1"/>
        <end position="20"/>
    </location>
</feature>
<protein>
    <submittedName>
        <fullName evidence="3">Uncharacterized protein DUF397</fullName>
    </submittedName>
</protein>
<evidence type="ECO:0000256" key="1">
    <source>
        <dbReference type="SAM" id="MobiDB-lite"/>
    </source>
</evidence>
<dbReference type="RefSeq" id="WP_109592991.1">
    <property type="nucleotide sequence ID" value="NZ_BONA01000037.1"/>
</dbReference>
<dbReference type="AlphaFoldDB" id="A0A316FLD1"/>
<proteinExistence type="predicted"/>
<dbReference type="EMBL" id="QGGR01000005">
    <property type="protein sequence ID" value="PWK49063.1"/>
    <property type="molecule type" value="Genomic_DNA"/>
</dbReference>
<accession>A0A316FLD1</accession>
<dbReference type="OrthoDB" id="3394800at2"/>
<dbReference type="Proteomes" id="UP000245697">
    <property type="component" value="Unassembled WGS sequence"/>
</dbReference>
<reference evidence="3 4" key="1">
    <citation type="submission" date="2018-05" db="EMBL/GenBank/DDBJ databases">
        <title>Genomic Encyclopedia of Archaeal and Bacterial Type Strains, Phase II (KMG-II): from individual species to whole genera.</title>
        <authorList>
            <person name="Goeker M."/>
        </authorList>
    </citation>
    <scope>NUCLEOTIDE SEQUENCE [LARGE SCALE GENOMIC DNA]</scope>
    <source>
        <strain evidence="3 4">DSM 45184</strain>
    </source>
</reference>
<dbReference type="Pfam" id="PF04149">
    <property type="entry name" value="DUF397"/>
    <property type="match status" value="1"/>
</dbReference>
<sequence>MTDPGPLTWRKSRRSSGGQCVEVANHDGSVFVRDSKNPSGPVLTFEIAVFRSFVADLRSQR</sequence>
<gene>
    <name evidence="3" type="ORF">BC793_105414</name>
</gene>
<evidence type="ECO:0000313" key="4">
    <source>
        <dbReference type="Proteomes" id="UP000245697"/>
    </source>
</evidence>
<evidence type="ECO:0000313" key="3">
    <source>
        <dbReference type="EMBL" id="PWK49063.1"/>
    </source>
</evidence>
<organism evidence="3 4">
    <name type="scientific">Actinoplanes xinjiangensis</name>
    <dbReference type="NCBI Taxonomy" id="512350"/>
    <lineage>
        <taxon>Bacteria</taxon>
        <taxon>Bacillati</taxon>
        <taxon>Actinomycetota</taxon>
        <taxon>Actinomycetes</taxon>
        <taxon>Micromonosporales</taxon>
        <taxon>Micromonosporaceae</taxon>
        <taxon>Actinoplanes</taxon>
    </lineage>
</organism>
<keyword evidence="4" id="KW-1185">Reference proteome</keyword>
<evidence type="ECO:0000259" key="2">
    <source>
        <dbReference type="Pfam" id="PF04149"/>
    </source>
</evidence>
<comment type="caution">
    <text evidence="3">The sequence shown here is derived from an EMBL/GenBank/DDBJ whole genome shotgun (WGS) entry which is preliminary data.</text>
</comment>
<name>A0A316FLD1_9ACTN</name>
<feature type="domain" description="DUF397" evidence="2">
    <location>
        <begin position="7"/>
        <end position="58"/>
    </location>
</feature>
<dbReference type="InterPro" id="IPR007278">
    <property type="entry name" value="DUF397"/>
</dbReference>